<accession>E6JYM8</accession>
<dbReference type="EMBL" id="AEON01000001">
    <property type="protein sequence ID" value="EFT83855.1"/>
    <property type="molecule type" value="Genomic_DNA"/>
</dbReference>
<dbReference type="HOGENOM" id="CLU_1474200_0_0_11"/>
<evidence type="ECO:0000256" key="1">
    <source>
        <dbReference type="SAM" id="MobiDB-lite"/>
    </source>
</evidence>
<organism evidence="2 3">
    <name type="scientific">Parascardovia denticolens DSM 10105 = JCM 12538</name>
    <dbReference type="NCBI Taxonomy" id="864564"/>
    <lineage>
        <taxon>Bacteria</taxon>
        <taxon>Bacillati</taxon>
        <taxon>Actinomycetota</taxon>
        <taxon>Actinomycetes</taxon>
        <taxon>Bifidobacteriales</taxon>
        <taxon>Bifidobacteriaceae</taxon>
        <taxon>Parascardovia</taxon>
    </lineage>
</organism>
<comment type="caution">
    <text evidence="2">The sequence shown here is derived from an EMBL/GenBank/DDBJ whole genome shotgun (WGS) entry which is preliminary data.</text>
</comment>
<proteinExistence type="predicted"/>
<feature type="compositionally biased region" description="Basic and acidic residues" evidence="1">
    <location>
        <begin position="22"/>
        <end position="37"/>
    </location>
</feature>
<dbReference type="KEGG" id="pdo:PSDT_0774"/>
<evidence type="ECO:0000313" key="3">
    <source>
        <dbReference type="Proteomes" id="UP000004946"/>
    </source>
</evidence>
<feature type="region of interest" description="Disordered" evidence="1">
    <location>
        <begin position="1"/>
        <end position="70"/>
    </location>
</feature>
<feature type="compositionally biased region" description="Basic residues" evidence="1">
    <location>
        <begin position="56"/>
        <end position="67"/>
    </location>
</feature>
<keyword evidence="3" id="KW-1185">Reference proteome</keyword>
<reference evidence="2 3" key="1">
    <citation type="submission" date="2010-12" db="EMBL/GenBank/DDBJ databases">
        <authorList>
            <person name="Muzny D."/>
            <person name="Qin X."/>
            <person name="Buhay C."/>
            <person name="Dugan-Rocha S."/>
            <person name="Ding Y."/>
            <person name="Chen G."/>
            <person name="Hawes A."/>
            <person name="Holder M."/>
            <person name="Jhangiani S."/>
            <person name="Johnson A."/>
            <person name="Khan Z."/>
            <person name="Li Z."/>
            <person name="Liu W."/>
            <person name="Liu X."/>
            <person name="Perez L."/>
            <person name="Shen H."/>
            <person name="Wang Q."/>
            <person name="Watt J."/>
            <person name="Xi L."/>
            <person name="Xin Y."/>
            <person name="Zhou J."/>
            <person name="Deng J."/>
            <person name="Jiang H."/>
            <person name="Liu Y."/>
            <person name="Qu J."/>
            <person name="Song X.-Z."/>
            <person name="Zhang L."/>
            <person name="Villasana D."/>
            <person name="Johnson A."/>
            <person name="Liu J."/>
            <person name="Liyanage D."/>
            <person name="Lorensuhewa L."/>
            <person name="Robinson T."/>
            <person name="Song A."/>
            <person name="Song B.-B."/>
            <person name="Dinh H."/>
            <person name="Thornton R."/>
            <person name="Coyle M."/>
            <person name="Francisco L."/>
            <person name="Jackson L."/>
            <person name="Javaid M."/>
            <person name="Korchina V."/>
            <person name="Kovar C."/>
            <person name="Mata R."/>
            <person name="Mathew T."/>
            <person name="Ngo R."/>
            <person name="Nguyen L."/>
            <person name="Nguyen N."/>
            <person name="Okwuonu G."/>
            <person name="Ongeri F."/>
            <person name="Pham C."/>
            <person name="Simmons D."/>
            <person name="Wilczek-Boney K."/>
            <person name="Hale W."/>
            <person name="Jakkamsetti A."/>
            <person name="Pham P."/>
            <person name="Ruth R."/>
            <person name="San Lucas F."/>
            <person name="Warren J."/>
            <person name="Zhang J."/>
            <person name="Zhao Z."/>
            <person name="Zhou C."/>
            <person name="Zhu D."/>
            <person name="Lee S."/>
            <person name="Bess C."/>
            <person name="Blankenburg K."/>
            <person name="Forbes L."/>
            <person name="Fu Q."/>
            <person name="Gubbala S."/>
            <person name="Hirani K."/>
            <person name="Jayaseelan J.C."/>
            <person name="Lara F."/>
            <person name="Munidasa M."/>
            <person name="Palculict T."/>
            <person name="Patil S."/>
            <person name="Pu L.-L."/>
            <person name="Saada N."/>
            <person name="Tang L."/>
            <person name="Weissenberger G."/>
            <person name="Zhu Y."/>
            <person name="Hemphill L."/>
            <person name="Shang Y."/>
            <person name="Youmans B."/>
            <person name="Ayvaz T."/>
            <person name="Ross M."/>
            <person name="Santibanez J."/>
            <person name="Aqrawi P."/>
            <person name="Gross S."/>
            <person name="Joshi V."/>
            <person name="Fowler G."/>
            <person name="Nazareth L."/>
            <person name="Reid J."/>
            <person name="Worley K."/>
            <person name="Petrosino J."/>
            <person name="Highlander S."/>
            <person name="Gibbs R."/>
        </authorList>
    </citation>
    <scope>NUCLEOTIDE SEQUENCE [LARGE SCALE GENOMIC DNA]</scope>
    <source>
        <strain evidence="2 3">DSM 10105</strain>
    </source>
</reference>
<gene>
    <name evidence="2" type="ORF">HMPREF0620_0860</name>
</gene>
<evidence type="ECO:0000313" key="2">
    <source>
        <dbReference type="EMBL" id="EFT83855.1"/>
    </source>
</evidence>
<feature type="compositionally biased region" description="Polar residues" evidence="1">
    <location>
        <begin position="39"/>
        <end position="51"/>
    </location>
</feature>
<sequence>MELKKPSLKQRSQEIVEEEAQEGNRFHGGIDERRGKMTETFSNPDYSPQSHDLSKKLGKHHFGKNSRNKQDQEHVFEVIQKVGMYGGRTKFHIMRCVPDDLPKQESVRLSVLSCTIACLSVDIMRGRLSPRLLDRYMLPEVEKKLLVTEAFMQKYAGKDKFDLIDSHETKNFPVIPRLVNTMVVNPNKCESIVILAIGNGLCCATVVVSRFEDRWMCTHCDIS</sequence>
<dbReference type="Proteomes" id="UP000004946">
    <property type="component" value="Chromosome"/>
</dbReference>
<protein>
    <submittedName>
        <fullName evidence="2">Uncharacterized protein</fullName>
    </submittedName>
</protein>
<dbReference type="PATRIC" id="fig|864564.6.peg.853"/>
<dbReference type="AlphaFoldDB" id="E6JYM8"/>
<name>E6JYM8_PARDN</name>